<protein>
    <submittedName>
        <fullName evidence="4">Accessory gland protein Acp29AB-like</fullName>
    </submittedName>
</protein>
<dbReference type="Pfam" id="PF00059">
    <property type="entry name" value="Lectin_C"/>
    <property type="match status" value="1"/>
</dbReference>
<feature type="domain" description="C-type lectin" evidence="2">
    <location>
        <begin position="99"/>
        <end position="200"/>
    </location>
</feature>
<dbReference type="RefSeq" id="XP_070142355.1">
    <property type="nucleotide sequence ID" value="XM_070286254.1"/>
</dbReference>
<reference evidence="4" key="1">
    <citation type="submission" date="2025-08" db="UniProtKB">
        <authorList>
            <consortium name="RefSeq"/>
        </authorList>
    </citation>
    <scope>IDENTIFICATION</scope>
    <source>
        <strain evidence="4">14028-0561.14</strain>
        <tissue evidence="4">Whole fly</tissue>
    </source>
</reference>
<keyword evidence="1" id="KW-0732">Signal</keyword>
<feature type="chain" id="PRO_5047512331" evidence="1">
    <location>
        <begin position="20"/>
        <end position="206"/>
    </location>
</feature>
<gene>
    <name evidence="4" type="primary">LOC138928730</name>
</gene>
<keyword evidence="3" id="KW-1185">Reference proteome</keyword>
<dbReference type="CDD" id="cd00037">
    <property type="entry name" value="CLECT"/>
    <property type="match status" value="1"/>
</dbReference>
<evidence type="ECO:0000313" key="4">
    <source>
        <dbReference type="RefSeq" id="XP_070142355.1"/>
    </source>
</evidence>
<evidence type="ECO:0000259" key="2">
    <source>
        <dbReference type="PROSITE" id="PS50041"/>
    </source>
</evidence>
<evidence type="ECO:0000256" key="1">
    <source>
        <dbReference type="SAM" id="SignalP"/>
    </source>
</evidence>
<accession>A0ABM4GI10</accession>
<organism evidence="3 4">
    <name type="scientific">Drosophila kikkawai</name>
    <name type="common">Fruit fly</name>
    <dbReference type="NCBI Taxonomy" id="30033"/>
    <lineage>
        <taxon>Eukaryota</taxon>
        <taxon>Metazoa</taxon>
        <taxon>Ecdysozoa</taxon>
        <taxon>Arthropoda</taxon>
        <taxon>Hexapoda</taxon>
        <taxon>Insecta</taxon>
        <taxon>Pterygota</taxon>
        <taxon>Neoptera</taxon>
        <taxon>Endopterygota</taxon>
        <taxon>Diptera</taxon>
        <taxon>Brachycera</taxon>
        <taxon>Muscomorpha</taxon>
        <taxon>Ephydroidea</taxon>
        <taxon>Drosophilidae</taxon>
        <taxon>Drosophila</taxon>
        <taxon>Sophophora</taxon>
    </lineage>
</organism>
<sequence>MLKLIVGFGIIATCHLASGSVIPAVWDTLYPIVPEAQPKVESTAPGFSSNQMSELTGICLTALKIMIDKTPNGKEIDTTPPPKQEVITAKTVAPGFEMIGARIFYIEREVHLSWFAAEIACREMGGKLATIQDEEELSAFSKTLQSKKFWVDVGHLFYKLSPDASEEEYEEKGEGERCISLFQSNMNRENCENKNLFICETVDEYV</sequence>
<dbReference type="InterPro" id="IPR016187">
    <property type="entry name" value="CTDL_fold"/>
</dbReference>
<evidence type="ECO:0000313" key="3">
    <source>
        <dbReference type="Proteomes" id="UP001652661"/>
    </source>
</evidence>
<dbReference type="SUPFAM" id="SSF56436">
    <property type="entry name" value="C-type lectin-like"/>
    <property type="match status" value="1"/>
</dbReference>
<dbReference type="Gene3D" id="3.10.100.10">
    <property type="entry name" value="Mannose-Binding Protein A, subunit A"/>
    <property type="match status" value="1"/>
</dbReference>
<dbReference type="InterPro" id="IPR016186">
    <property type="entry name" value="C-type_lectin-like/link_sf"/>
</dbReference>
<name>A0ABM4GI10_DROKI</name>
<dbReference type="PROSITE" id="PS50041">
    <property type="entry name" value="C_TYPE_LECTIN_2"/>
    <property type="match status" value="1"/>
</dbReference>
<dbReference type="Proteomes" id="UP001652661">
    <property type="component" value="Chromosome 3R"/>
</dbReference>
<dbReference type="GeneID" id="138928730"/>
<proteinExistence type="predicted"/>
<feature type="signal peptide" evidence="1">
    <location>
        <begin position="1"/>
        <end position="19"/>
    </location>
</feature>
<dbReference type="SMART" id="SM00034">
    <property type="entry name" value="CLECT"/>
    <property type="match status" value="1"/>
</dbReference>
<dbReference type="InterPro" id="IPR001304">
    <property type="entry name" value="C-type_lectin-like"/>
</dbReference>